<protein>
    <recommendedName>
        <fullName evidence="2">phosphoribosylglycinamide formyltransferase 1</fullName>
        <ecNumber evidence="2">2.1.2.2</ecNumber>
    </recommendedName>
    <alternativeName>
        <fullName evidence="7">5'-phosphoribosylglycinamide transformylase</fullName>
    </alternativeName>
    <alternativeName>
        <fullName evidence="6">GAR transformylase</fullName>
    </alternativeName>
</protein>
<evidence type="ECO:0000313" key="10">
    <source>
        <dbReference type="EMBL" id="CAE6517905.1"/>
    </source>
</evidence>
<evidence type="ECO:0000256" key="8">
    <source>
        <dbReference type="ARBA" id="ARBA00047664"/>
    </source>
</evidence>
<proteinExistence type="inferred from homology"/>
<dbReference type="GO" id="GO:0005737">
    <property type="term" value="C:cytoplasm"/>
    <property type="evidence" value="ECO:0007669"/>
    <property type="project" value="TreeGrafter"/>
</dbReference>
<dbReference type="PANTHER" id="PTHR43369">
    <property type="entry name" value="PHOSPHORIBOSYLGLYCINAMIDE FORMYLTRANSFERASE"/>
    <property type="match status" value="1"/>
</dbReference>
<evidence type="ECO:0000256" key="3">
    <source>
        <dbReference type="ARBA" id="ARBA00022679"/>
    </source>
</evidence>
<feature type="domain" description="Formyl transferase N-terminal" evidence="9">
    <location>
        <begin position="44"/>
        <end position="234"/>
    </location>
</feature>
<accession>A0A8H3DCK7</accession>
<dbReference type="GO" id="GO:0004644">
    <property type="term" value="F:phosphoribosylglycinamide formyltransferase activity"/>
    <property type="evidence" value="ECO:0007669"/>
    <property type="project" value="UniProtKB-EC"/>
</dbReference>
<dbReference type="PROSITE" id="PS00373">
    <property type="entry name" value="GART"/>
    <property type="match status" value="1"/>
</dbReference>
<evidence type="ECO:0000256" key="7">
    <source>
        <dbReference type="ARBA" id="ARBA00041682"/>
    </source>
</evidence>
<dbReference type="InterPro" id="IPR001555">
    <property type="entry name" value="GART_AS"/>
</dbReference>
<dbReference type="InterPro" id="IPR036477">
    <property type="entry name" value="Formyl_transf_N_sf"/>
</dbReference>
<dbReference type="SUPFAM" id="SSF53328">
    <property type="entry name" value="Formyltransferase"/>
    <property type="match status" value="1"/>
</dbReference>
<dbReference type="InterPro" id="IPR004607">
    <property type="entry name" value="GART"/>
</dbReference>
<evidence type="ECO:0000256" key="4">
    <source>
        <dbReference type="ARBA" id="ARBA00022755"/>
    </source>
</evidence>
<dbReference type="NCBIfam" id="TIGR00639">
    <property type="entry name" value="PurN"/>
    <property type="match status" value="1"/>
</dbReference>
<reference evidence="10" key="1">
    <citation type="submission" date="2021-01" db="EMBL/GenBank/DDBJ databases">
        <authorList>
            <person name="Kaushik A."/>
        </authorList>
    </citation>
    <scope>NUCLEOTIDE SEQUENCE</scope>
    <source>
        <strain evidence="10">AG6-10EEA</strain>
    </source>
</reference>
<evidence type="ECO:0000256" key="5">
    <source>
        <dbReference type="ARBA" id="ARBA00038440"/>
    </source>
</evidence>
<organism evidence="10 11">
    <name type="scientific">Rhizoctonia solani</name>
    <dbReference type="NCBI Taxonomy" id="456999"/>
    <lineage>
        <taxon>Eukaryota</taxon>
        <taxon>Fungi</taxon>
        <taxon>Dikarya</taxon>
        <taxon>Basidiomycota</taxon>
        <taxon>Agaricomycotina</taxon>
        <taxon>Agaricomycetes</taxon>
        <taxon>Cantharellales</taxon>
        <taxon>Ceratobasidiaceae</taxon>
        <taxon>Rhizoctonia</taxon>
    </lineage>
</organism>
<evidence type="ECO:0000313" key="11">
    <source>
        <dbReference type="Proteomes" id="UP000663853"/>
    </source>
</evidence>
<comment type="caution">
    <text evidence="10">The sequence shown here is derived from an EMBL/GenBank/DDBJ whole genome shotgun (WGS) entry which is preliminary data.</text>
</comment>
<gene>
    <name evidence="10" type="ORF">RDB_LOCUS140410</name>
</gene>
<dbReference type="EC" id="2.1.2.2" evidence="2"/>
<comment type="catalytic activity">
    <reaction evidence="8">
        <text>N(1)-(5-phospho-beta-D-ribosyl)glycinamide + (6R)-10-formyltetrahydrofolate = N(2)-formyl-N(1)-(5-phospho-beta-D-ribosyl)glycinamide + (6S)-5,6,7,8-tetrahydrofolate + H(+)</text>
        <dbReference type="Rhea" id="RHEA:15053"/>
        <dbReference type="ChEBI" id="CHEBI:15378"/>
        <dbReference type="ChEBI" id="CHEBI:57453"/>
        <dbReference type="ChEBI" id="CHEBI:143788"/>
        <dbReference type="ChEBI" id="CHEBI:147286"/>
        <dbReference type="ChEBI" id="CHEBI:195366"/>
        <dbReference type="EC" id="2.1.2.2"/>
    </reaction>
</comment>
<comment type="similarity">
    <text evidence="5">Belongs to the GART family.</text>
</comment>
<evidence type="ECO:0000259" key="9">
    <source>
        <dbReference type="Pfam" id="PF00551"/>
    </source>
</evidence>
<sequence length="243" mass="26339">MDLTSTYVSTAEPQRTRKIVVLISGSGKPPNIQSSSFGFTKPSTGSNLQALIDACVSSRIPSAKIAFVLSNRSAAYGLQRAAQASPPIPTAVLAFKTYVNARAREGVEATREDYDAAVAERIQKEVPDADLVVLAGWMHILSEKFLDLMTMPVINLHPALPGAFDGAHAIERAYTAFQKGEVGHTGVMVHRVVKEVDRGEPILTRVVEIKKEDSIADLEARIHEVEHDLIVEATIKVLQEGSV</sequence>
<name>A0A8H3DCK7_9AGAM</name>
<comment type="pathway">
    <text evidence="1">Purine metabolism; IMP biosynthesis via de novo pathway; N(2)-formyl-N(1)-(5-phospho-D-ribosyl)glycinamide from N(1)-(5-phospho-D-ribosyl)glycinamide (10-formyl THF route): step 1/1.</text>
</comment>
<keyword evidence="3" id="KW-0808">Transferase</keyword>
<dbReference type="InterPro" id="IPR002376">
    <property type="entry name" value="Formyl_transf_N"/>
</dbReference>
<dbReference type="Proteomes" id="UP000663853">
    <property type="component" value="Unassembled WGS sequence"/>
</dbReference>
<evidence type="ECO:0000256" key="1">
    <source>
        <dbReference type="ARBA" id="ARBA00005054"/>
    </source>
</evidence>
<dbReference type="CDD" id="cd08645">
    <property type="entry name" value="FMT_core_GART"/>
    <property type="match status" value="1"/>
</dbReference>
<dbReference type="PANTHER" id="PTHR43369:SF2">
    <property type="entry name" value="PHOSPHORIBOSYLGLYCINAMIDE FORMYLTRANSFERASE"/>
    <property type="match status" value="1"/>
</dbReference>
<dbReference type="EMBL" id="CAJMXA010003863">
    <property type="protein sequence ID" value="CAE6517905.1"/>
    <property type="molecule type" value="Genomic_DNA"/>
</dbReference>
<evidence type="ECO:0000256" key="2">
    <source>
        <dbReference type="ARBA" id="ARBA00012254"/>
    </source>
</evidence>
<dbReference type="AlphaFoldDB" id="A0A8H3DCK7"/>
<keyword evidence="4" id="KW-0658">Purine biosynthesis</keyword>
<dbReference type="GO" id="GO:0006189">
    <property type="term" value="P:'de novo' IMP biosynthetic process"/>
    <property type="evidence" value="ECO:0007669"/>
    <property type="project" value="UniProtKB-UniPathway"/>
</dbReference>
<dbReference type="Gene3D" id="3.40.50.170">
    <property type="entry name" value="Formyl transferase, N-terminal domain"/>
    <property type="match status" value="1"/>
</dbReference>
<dbReference type="Pfam" id="PF00551">
    <property type="entry name" value="Formyl_trans_N"/>
    <property type="match status" value="1"/>
</dbReference>
<evidence type="ECO:0000256" key="6">
    <source>
        <dbReference type="ARBA" id="ARBA00041324"/>
    </source>
</evidence>
<dbReference type="UniPathway" id="UPA00074">
    <property type="reaction ID" value="UER00126"/>
</dbReference>